<sequence>MFLKDRRGSIAVIVAIALPALLVGIGGAVETSRAVTFRQRLWSAVELSCAQGAAYVNAQKPLDVKRGDTTKTYPDMIQTLAVRNFAAKNLPTITPKTTPASDVNVHVEATGSQNLVFSGLLNTLKIPFSASKDCAVISTTDALKANGSTPELLFSESFESNHSVASNSWTVLGGKNNSNAWNGWTTQAAGIEINGMPELAANTIRFGNFFAELDSDCGTAANTNNSSCKSNSTMSRIMNLTADEYEVRYWYIARLRDASRPGQVICGAKDSDVSWYTTEGQTNRIELYVEKSGNYTYSANNLVDVCVQADAWTERVYKFTVTTKSDYRFSWRAAGREDTYGGLIDYIRICRNSCP</sequence>
<protein>
    <recommendedName>
        <fullName evidence="3">Flp pilus-assembly TadG-like N-terminal domain-containing protein</fullName>
    </recommendedName>
</protein>
<organism evidence="1 2">
    <name type="scientific">Methylobacterium trifolii</name>
    <dbReference type="NCBI Taxonomy" id="1003092"/>
    <lineage>
        <taxon>Bacteria</taxon>
        <taxon>Pseudomonadati</taxon>
        <taxon>Pseudomonadota</taxon>
        <taxon>Alphaproteobacteria</taxon>
        <taxon>Hyphomicrobiales</taxon>
        <taxon>Methylobacteriaceae</taxon>
        <taxon>Methylobacterium</taxon>
    </lineage>
</organism>
<proteinExistence type="predicted"/>
<comment type="caution">
    <text evidence="1">The sequence shown here is derived from an EMBL/GenBank/DDBJ whole genome shotgun (WGS) entry which is preliminary data.</text>
</comment>
<dbReference type="EMBL" id="BPRB01000099">
    <property type="protein sequence ID" value="GJE59858.1"/>
    <property type="molecule type" value="Genomic_DNA"/>
</dbReference>
<keyword evidence="2" id="KW-1185">Reference proteome</keyword>
<gene>
    <name evidence="1" type="ORF">MPOCJGCO_1960</name>
</gene>
<name>A0ABQ4U0P2_9HYPH</name>
<evidence type="ECO:0008006" key="3">
    <source>
        <dbReference type="Google" id="ProtNLM"/>
    </source>
</evidence>
<reference evidence="1" key="1">
    <citation type="journal article" date="2021" name="Front. Microbiol.">
        <title>Comprehensive Comparative Genomics and Phenotyping of Methylobacterium Species.</title>
        <authorList>
            <person name="Alessa O."/>
            <person name="Ogura Y."/>
            <person name="Fujitani Y."/>
            <person name="Takami H."/>
            <person name="Hayashi T."/>
            <person name="Sahin N."/>
            <person name="Tani A."/>
        </authorList>
    </citation>
    <scope>NUCLEOTIDE SEQUENCE</scope>
    <source>
        <strain evidence="1">DSM 23632</strain>
    </source>
</reference>
<evidence type="ECO:0000313" key="2">
    <source>
        <dbReference type="Proteomes" id="UP001055057"/>
    </source>
</evidence>
<dbReference type="Proteomes" id="UP001055057">
    <property type="component" value="Unassembled WGS sequence"/>
</dbReference>
<evidence type="ECO:0000313" key="1">
    <source>
        <dbReference type="EMBL" id="GJE59858.1"/>
    </source>
</evidence>
<reference evidence="1" key="2">
    <citation type="submission" date="2021-08" db="EMBL/GenBank/DDBJ databases">
        <authorList>
            <person name="Tani A."/>
            <person name="Ola A."/>
            <person name="Ogura Y."/>
            <person name="Katsura K."/>
            <person name="Hayashi T."/>
        </authorList>
    </citation>
    <scope>NUCLEOTIDE SEQUENCE</scope>
    <source>
        <strain evidence="1">DSM 23632</strain>
    </source>
</reference>
<dbReference type="RefSeq" id="WP_238182415.1">
    <property type="nucleotide sequence ID" value="NZ_BPRB01000099.1"/>
</dbReference>
<accession>A0ABQ4U0P2</accession>